<dbReference type="Gene3D" id="2.20.70.30">
    <property type="entry name" value="Nascent polypeptide-associated complex domain"/>
    <property type="match status" value="1"/>
</dbReference>
<dbReference type="Proteomes" id="UP000007485">
    <property type="component" value="Chromosome"/>
</dbReference>
<dbReference type="Gene3D" id="1.10.8.10">
    <property type="entry name" value="DNA helicase RuvA subunit, C-terminal domain"/>
    <property type="match status" value="1"/>
</dbReference>
<keyword evidence="1 4" id="KW-0813">Transport</keyword>
<dbReference type="NCBIfam" id="TIGR00264">
    <property type="entry name" value="archaeal-type nascent polypeptide-associated complex protein"/>
    <property type="match status" value="1"/>
</dbReference>
<dbReference type="GO" id="GO:0015031">
    <property type="term" value="P:protein transport"/>
    <property type="evidence" value="ECO:0007669"/>
    <property type="project" value="UniProtKB-UniRule"/>
</dbReference>
<evidence type="ECO:0000256" key="1">
    <source>
        <dbReference type="ARBA" id="ARBA00022448"/>
    </source>
</evidence>
<protein>
    <recommendedName>
        <fullName evidence="4 5">Nascent polypeptide-associated complex protein</fullName>
    </recommendedName>
</protein>
<accession>F0QWZ2</accession>
<dbReference type="PROSITE" id="PS51151">
    <property type="entry name" value="NAC_AB"/>
    <property type="match status" value="1"/>
</dbReference>
<dbReference type="AlphaFoldDB" id="F0QWZ2"/>
<dbReference type="GO" id="GO:0003723">
    <property type="term" value="F:RNA binding"/>
    <property type="evidence" value="ECO:0007669"/>
    <property type="project" value="UniProtKB-UniRule"/>
</dbReference>
<evidence type="ECO:0000259" key="7">
    <source>
        <dbReference type="PROSITE" id="PS51151"/>
    </source>
</evidence>
<evidence type="ECO:0000256" key="2">
    <source>
        <dbReference type="ARBA" id="ARBA00022884"/>
    </source>
</evidence>
<sequence length="149" mass="16773">MGINPREVKKLLKRLGIQDLNLEEVNNVTKVVIYLGDGSTIEINRPTVAKMKIQGMSIYQIQASDSETRVVKPQSTIPQPRQSLIMQQPQQSITTKTPQHYEPGEDDIKLVMEETGCTREEAIKVLKETNGDIAEAIVRIQSNQRRSST</sequence>
<dbReference type="SMART" id="SM01407">
    <property type="entry name" value="NAC"/>
    <property type="match status" value="1"/>
</dbReference>
<evidence type="ECO:0000256" key="5">
    <source>
        <dbReference type="NCBIfam" id="TIGR00264"/>
    </source>
</evidence>
<evidence type="ECO:0000256" key="4">
    <source>
        <dbReference type="HAMAP-Rule" id="MF_00814"/>
    </source>
</evidence>
<evidence type="ECO:0000256" key="6">
    <source>
        <dbReference type="SAM" id="MobiDB-lite"/>
    </source>
</evidence>
<dbReference type="InterPro" id="IPR044034">
    <property type="entry name" value="NAC-like_UBA"/>
</dbReference>
<organism evidence="8 9">
    <name type="scientific">Vulcanisaeta moutnovskia (strain 768-28)</name>
    <dbReference type="NCBI Taxonomy" id="985053"/>
    <lineage>
        <taxon>Archaea</taxon>
        <taxon>Thermoproteota</taxon>
        <taxon>Thermoprotei</taxon>
        <taxon>Thermoproteales</taxon>
        <taxon>Thermoproteaceae</taxon>
        <taxon>Vulcanisaeta</taxon>
    </lineage>
</organism>
<evidence type="ECO:0000313" key="9">
    <source>
        <dbReference type="Proteomes" id="UP000007485"/>
    </source>
</evidence>
<dbReference type="InterPro" id="IPR009060">
    <property type="entry name" value="UBA-like_sf"/>
</dbReference>
<dbReference type="SUPFAM" id="SSF46934">
    <property type="entry name" value="UBA-like"/>
    <property type="match status" value="1"/>
</dbReference>
<comment type="similarity">
    <text evidence="4">Belongs to the NAC-alpha family.</text>
</comment>
<dbReference type="HOGENOM" id="CLU_146475_0_0_2"/>
<dbReference type="Pfam" id="PF01849">
    <property type="entry name" value="NAC"/>
    <property type="match status" value="1"/>
</dbReference>
<keyword evidence="3 4" id="KW-0653">Protein transport</keyword>
<keyword evidence="2 4" id="KW-0694">RNA-binding</keyword>
<feature type="domain" description="NAC-A/B" evidence="7">
    <location>
        <begin position="2"/>
        <end position="75"/>
    </location>
</feature>
<dbReference type="HAMAP" id="MF_00814">
    <property type="entry name" value="NAC_arch"/>
    <property type="match status" value="1"/>
</dbReference>
<evidence type="ECO:0000313" key="8">
    <source>
        <dbReference type="EMBL" id="ADY01110.1"/>
    </source>
</evidence>
<feature type="compositionally biased region" description="Polar residues" evidence="6">
    <location>
        <begin position="73"/>
        <end position="98"/>
    </location>
</feature>
<dbReference type="EMBL" id="CP002529">
    <property type="protein sequence ID" value="ADY01110.1"/>
    <property type="molecule type" value="Genomic_DNA"/>
</dbReference>
<dbReference type="OrthoDB" id="53273at2157"/>
<dbReference type="InterPro" id="IPR005231">
    <property type="entry name" value="NAC_arc"/>
</dbReference>
<dbReference type="Pfam" id="PF19026">
    <property type="entry name" value="UBA_HYPK"/>
    <property type="match status" value="1"/>
</dbReference>
<dbReference type="STRING" id="985053.VMUT_0900"/>
<comment type="function">
    <text evidence="4">Contacts the emerging nascent chain on the ribosome.</text>
</comment>
<feature type="region of interest" description="Disordered" evidence="6">
    <location>
        <begin position="73"/>
        <end position="103"/>
    </location>
</feature>
<gene>
    <name evidence="4" type="primary">nac</name>
    <name evidence="8" type="ordered locus">VMUT_0900</name>
</gene>
<dbReference type="KEGG" id="vmo:VMUT_0900"/>
<dbReference type="CDD" id="cd14359">
    <property type="entry name" value="UBA_AeNAC"/>
    <property type="match status" value="1"/>
</dbReference>
<dbReference type="InterPro" id="IPR002715">
    <property type="entry name" value="Nas_poly-pep-assoc_cplx_dom"/>
</dbReference>
<comment type="subunit">
    <text evidence="4">Homodimer. Interacts with the ribosome. Binds ribosomal RNA.</text>
</comment>
<reference evidence="8 9" key="1">
    <citation type="journal article" date="2011" name="J. Bacteriol.">
        <title>Complete genome sequence of 'Vulcanisaeta moutnovskia' strain 768-28, a novel member of the hyperthermophilic crenarchaeal genus vulcanisaeta.</title>
        <authorList>
            <person name="Gumerov V.M."/>
            <person name="Mardanov A.V."/>
            <person name="Beletsky A.V."/>
            <person name="Prokofeva M.I."/>
            <person name="Bonch-Osmolovskaya E.A."/>
            <person name="Ravin N.V."/>
            <person name="Skryabin K.G."/>
        </authorList>
    </citation>
    <scope>NUCLEOTIDE SEQUENCE [LARGE SCALE GENOMIC DNA]</scope>
    <source>
        <strain evidence="8 9">768-28</strain>
    </source>
</reference>
<name>F0QWZ2_VULM7</name>
<dbReference type="RefSeq" id="WP_013604272.1">
    <property type="nucleotide sequence ID" value="NC_015151.1"/>
</dbReference>
<dbReference type="InterPro" id="IPR038187">
    <property type="entry name" value="NAC_A/B_dom_sf"/>
</dbReference>
<keyword evidence="9" id="KW-1185">Reference proteome</keyword>
<dbReference type="eggNOG" id="arCOG04061">
    <property type="taxonomic scope" value="Archaea"/>
</dbReference>
<evidence type="ECO:0000256" key="3">
    <source>
        <dbReference type="ARBA" id="ARBA00022927"/>
    </source>
</evidence>
<proteinExistence type="inferred from homology"/>
<dbReference type="GeneID" id="10288552"/>